<proteinExistence type="predicted"/>
<accession>A0ABS6T055</accession>
<keyword evidence="3" id="KW-1185">Reference proteome</keyword>
<dbReference type="EMBL" id="JAHUZE010000001">
    <property type="protein sequence ID" value="MBV7378360.1"/>
    <property type="molecule type" value="Genomic_DNA"/>
</dbReference>
<keyword evidence="1" id="KW-0732">Signal</keyword>
<evidence type="ECO:0000313" key="2">
    <source>
        <dbReference type="EMBL" id="MBV7378360.1"/>
    </source>
</evidence>
<dbReference type="Pfam" id="PF06764">
    <property type="entry name" value="DUF1223"/>
    <property type="match status" value="1"/>
</dbReference>
<dbReference type="RefSeq" id="WP_218391351.1">
    <property type="nucleotide sequence ID" value="NZ_JAHUZE010000001.1"/>
</dbReference>
<reference evidence="2 3" key="1">
    <citation type="submission" date="2021-05" db="EMBL/GenBank/DDBJ databases">
        <title>Culturable bacteria isolated from Daya Bay.</title>
        <authorList>
            <person name="Zheng W."/>
            <person name="Yu S."/>
            <person name="Huang Y."/>
        </authorList>
    </citation>
    <scope>NUCLEOTIDE SEQUENCE [LARGE SCALE GENOMIC DNA]</scope>
    <source>
        <strain evidence="2 3">DP4N28-5</strain>
    </source>
</reference>
<evidence type="ECO:0000256" key="1">
    <source>
        <dbReference type="SAM" id="SignalP"/>
    </source>
</evidence>
<dbReference type="InterPro" id="IPR010634">
    <property type="entry name" value="DUF1223"/>
</dbReference>
<organism evidence="2 3">
    <name type="scientific">Maritimibacter dapengensis</name>
    <dbReference type="NCBI Taxonomy" id="2836868"/>
    <lineage>
        <taxon>Bacteria</taxon>
        <taxon>Pseudomonadati</taxon>
        <taxon>Pseudomonadota</taxon>
        <taxon>Alphaproteobacteria</taxon>
        <taxon>Rhodobacterales</taxon>
        <taxon>Roseobacteraceae</taxon>
        <taxon>Maritimibacter</taxon>
    </lineage>
</organism>
<name>A0ABS6T055_9RHOB</name>
<gene>
    <name evidence="2" type="ORF">KJP28_05445</name>
</gene>
<comment type="caution">
    <text evidence="2">The sequence shown here is derived from an EMBL/GenBank/DDBJ whole genome shotgun (WGS) entry which is preliminary data.</text>
</comment>
<dbReference type="Proteomes" id="UP000756530">
    <property type="component" value="Unassembled WGS sequence"/>
</dbReference>
<dbReference type="PANTHER" id="PTHR36057:SF1">
    <property type="entry name" value="LIPOPROTEIN LIPID ATTACHMENT SITE-LIKE PROTEIN, PUTATIVE (DUF1223)-RELATED"/>
    <property type="match status" value="1"/>
</dbReference>
<dbReference type="PANTHER" id="PTHR36057">
    <property type="match status" value="1"/>
</dbReference>
<feature type="chain" id="PRO_5045324717" evidence="1">
    <location>
        <begin position="23"/>
        <end position="237"/>
    </location>
</feature>
<evidence type="ECO:0000313" key="3">
    <source>
        <dbReference type="Proteomes" id="UP000756530"/>
    </source>
</evidence>
<feature type="signal peptide" evidence="1">
    <location>
        <begin position="1"/>
        <end position="22"/>
    </location>
</feature>
<sequence length="237" mass="25736">MTSWIKAGLFLVAGLAASPSLAGEKPVVLVELFTSQGCSSCPPADALLAELAQRDDVLPLALHVDYWDYIGWKDRFARPEHTKRQKGYAHVAGAGTIYTPQMVVGGVDHVVGYKPMKIADLMRKHEAALASVDVVAVHDGSVMQIKCKAKAGANLPSEVYVDLVSYDPSETVSIKHGENAGETISYANIVRDWRRLETWDGKGELVVDAMEPEEGLHMALILQEPGPGRVLAAYRID</sequence>
<protein>
    <submittedName>
        <fullName evidence="2">DUF1223 domain-containing protein</fullName>
    </submittedName>
</protein>